<feature type="region of interest" description="Disordered" evidence="1">
    <location>
        <begin position="93"/>
        <end position="121"/>
    </location>
</feature>
<organism evidence="2 3">
    <name type="scientific">Polymorphospora lycopeni</name>
    <dbReference type="NCBI Taxonomy" id="3140240"/>
    <lineage>
        <taxon>Bacteria</taxon>
        <taxon>Bacillati</taxon>
        <taxon>Actinomycetota</taxon>
        <taxon>Actinomycetes</taxon>
        <taxon>Micromonosporales</taxon>
        <taxon>Micromonosporaceae</taxon>
        <taxon>Polymorphospora</taxon>
    </lineage>
</organism>
<evidence type="ECO:0000256" key="1">
    <source>
        <dbReference type="SAM" id="MobiDB-lite"/>
    </source>
</evidence>
<accession>A0ABV5CNG0</accession>
<gene>
    <name evidence="2" type="ORF">AAFH96_10525</name>
</gene>
<feature type="region of interest" description="Disordered" evidence="1">
    <location>
        <begin position="1"/>
        <end position="24"/>
    </location>
</feature>
<feature type="compositionally biased region" description="Low complexity" evidence="1">
    <location>
        <begin position="1"/>
        <end position="16"/>
    </location>
</feature>
<dbReference type="EMBL" id="JBCGDC010000023">
    <property type="protein sequence ID" value="MFB6393538.1"/>
    <property type="molecule type" value="Genomic_DNA"/>
</dbReference>
<reference evidence="2 3" key="1">
    <citation type="submission" date="2024-04" db="EMBL/GenBank/DDBJ databases">
        <title>Polymorphospora sp. isolated from Baiyangdian Lake in Xiong'an New Area.</title>
        <authorList>
            <person name="Zhang X."/>
            <person name="Liu J."/>
        </authorList>
    </citation>
    <scope>NUCLEOTIDE SEQUENCE [LARGE SCALE GENOMIC DNA]</scope>
    <source>
        <strain evidence="2 3">2-325</strain>
    </source>
</reference>
<comment type="caution">
    <text evidence="2">The sequence shown here is derived from an EMBL/GenBank/DDBJ whole genome shotgun (WGS) entry which is preliminary data.</text>
</comment>
<proteinExistence type="predicted"/>
<evidence type="ECO:0000313" key="3">
    <source>
        <dbReference type="Proteomes" id="UP001582793"/>
    </source>
</evidence>
<feature type="compositionally biased region" description="Low complexity" evidence="1">
    <location>
        <begin position="97"/>
        <end position="107"/>
    </location>
</feature>
<dbReference type="RefSeq" id="WP_375733966.1">
    <property type="nucleotide sequence ID" value="NZ_JBCGDC010000023.1"/>
</dbReference>
<sequence>MTTTTAGTLPRRTATPSHQPAVVLPRPGDEVTIAACDYLGGNTTITVRVVDIDTSHNHLQLNALEWVSILAHDIDQPPSDIRRLVVRVAGLPPAAPPAAAEATSDSPPDAHDPAGPTQGQR</sequence>
<protein>
    <submittedName>
        <fullName evidence="2">Uncharacterized protein</fullName>
    </submittedName>
</protein>
<keyword evidence="3" id="KW-1185">Reference proteome</keyword>
<evidence type="ECO:0000313" key="2">
    <source>
        <dbReference type="EMBL" id="MFB6393538.1"/>
    </source>
</evidence>
<name>A0ABV5CNG0_9ACTN</name>
<dbReference type="Proteomes" id="UP001582793">
    <property type="component" value="Unassembled WGS sequence"/>
</dbReference>